<dbReference type="Proteomes" id="UP000095751">
    <property type="component" value="Unassembled WGS sequence"/>
</dbReference>
<feature type="compositionally biased region" description="Low complexity" evidence="1">
    <location>
        <begin position="315"/>
        <end position="324"/>
    </location>
</feature>
<feature type="compositionally biased region" description="Basic residues" evidence="1">
    <location>
        <begin position="276"/>
        <end position="286"/>
    </location>
</feature>
<gene>
    <name evidence="2" type="ORF">FRACYDRAFT_240600</name>
</gene>
<feature type="compositionally biased region" description="Basic and acidic residues" evidence="1">
    <location>
        <begin position="251"/>
        <end position="275"/>
    </location>
</feature>
<feature type="region of interest" description="Disordered" evidence="1">
    <location>
        <begin position="110"/>
        <end position="340"/>
    </location>
</feature>
<accession>A0A1E7FCW9</accession>
<feature type="compositionally biased region" description="Low complexity" evidence="1">
    <location>
        <begin position="179"/>
        <end position="189"/>
    </location>
</feature>
<dbReference type="OrthoDB" id="49237at2759"/>
<feature type="compositionally biased region" description="Low complexity" evidence="1">
    <location>
        <begin position="235"/>
        <end position="250"/>
    </location>
</feature>
<reference evidence="2 3" key="1">
    <citation type="submission" date="2016-09" db="EMBL/GenBank/DDBJ databases">
        <title>Extensive genetic diversity and differential bi-allelic expression allows diatom success in the polar Southern Ocean.</title>
        <authorList>
            <consortium name="DOE Joint Genome Institute"/>
            <person name="Mock T."/>
            <person name="Otillar R.P."/>
            <person name="Strauss J."/>
            <person name="Dupont C."/>
            <person name="Frickenhaus S."/>
            <person name="Maumus F."/>
            <person name="Mcmullan M."/>
            <person name="Sanges R."/>
            <person name="Schmutz J."/>
            <person name="Toseland A."/>
            <person name="Valas R."/>
            <person name="Veluchamy A."/>
            <person name="Ward B.J."/>
            <person name="Allen A."/>
            <person name="Barry K."/>
            <person name="Falciatore A."/>
            <person name="Ferrante M."/>
            <person name="Fortunato A.E."/>
            <person name="Gloeckner G."/>
            <person name="Gruber A."/>
            <person name="Hipkin R."/>
            <person name="Janech M."/>
            <person name="Kroth P."/>
            <person name="Leese F."/>
            <person name="Lindquist E."/>
            <person name="Lyon B.R."/>
            <person name="Martin J."/>
            <person name="Mayer C."/>
            <person name="Parker M."/>
            <person name="Quesneville H."/>
            <person name="Raymond J."/>
            <person name="Uhlig C."/>
            <person name="Valentin K.U."/>
            <person name="Worden A.Z."/>
            <person name="Armbrust E.V."/>
            <person name="Bowler C."/>
            <person name="Green B."/>
            <person name="Moulton V."/>
            <person name="Van Oosterhout C."/>
            <person name="Grigoriev I."/>
        </authorList>
    </citation>
    <scope>NUCLEOTIDE SEQUENCE [LARGE SCALE GENOMIC DNA]</scope>
    <source>
        <strain evidence="2 3">CCMP1102</strain>
    </source>
</reference>
<dbReference type="AlphaFoldDB" id="A0A1E7FCW9"/>
<feature type="compositionally biased region" description="Low complexity" evidence="1">
    <location>
        <begin position="111"/>
        <end position="136"/>
    </location>
</feature>
<evidence type="ECO:0000313" key="3">
    <source>
        <dbReference type="Proteomes" id="UP000095751"/>
    </source>
</evidence>
<name>A0A1E7FCW9_9STRA</name>
<dbReference type="KEGG" id="fcy:FRACYDRAFT_240600"/>
<organism evidence="2 3">
    <name type="scientific">Fragilariopsis cylindrus CCMP1102</name>
    <dbReference type="NCBI Taxonomy" id="635003"/>
    <lineage>
        <taxon>Eukaryota</taxon>
        <taxon>Sar</taxon>
        <taxon>Stramenopiles</taxon>
        <taxon>Ochrophyta</taxon>
        <taxon>Bacillariophyta</taxon>
        <taxon>Bacillariophyceae</taxon>
        <taxon>Bacillariophycidae</taxon>
        <taxon>Bacillariales</taxon>
        <taxon>Bacillariaceae</taxon>
        <taxon>Fragilariopsis</taxon>
    </lineage>
</organism>
<proteinExistence type="predicted"/>
<feature type="compositionally biased region" description="Low complexity" evidence="1">
    <location>
        <begin position="144"/>
        <end position="161"/>
    </location>
</feature>
<protein>
    <submittedName>
        <fullName evidence="2">Uncharacterized protein</fullName>
    </submittedName>
</protein>
<dbReference type="EMBL" id="KV784359">
    <property type="protein sequence ID" value="OEU15905.1"/>
    <property type="molecule type" value="Genomic_DNA"/>
</dbReference>
<feature type="compositionally biased region" description="Polar residues" evidence="1">
    <location>
        <begin position="291"/>
        <end position="303"/>
    </location>
</feature>
<dbReference type="InParanoid" id="A0A1E7FCW9"/>
<keyword evidence="3" id="KW-1185">Reference proteome</keyword>
<sequence length="431" mass="47862">MALDLQVIDDTFGKNADLYEDVLKVPTTATQEEIQLAYFDRRSELFTLLAKIDAAMKGPQSESSSSMVDQRRYKAEKQMDSVVFAAAGGYALQQTQSAVTTESSSVAISHTSSSAMSSTMSSNSNNDNNTSNNNSNNKRRSRKQQQQQQNQRDRTPPQQNQHASPPRTVTPTELPANISSSTSVSDTKSWIQSAFSGSLFSNDGDDGIGKEQEEFGDNVDTYNNTPTRKQKRRQQQQQHQPSSTSSSPDRPSAEYDHREQQQQEYPMEKVKEKKSLWGRKKRKKKKESKDSNGISLNNNIDSNRSSTSHTEHTTGTEMTRTGDQQGDGEDDDDTRTFLDDDGETFASASVFSNADEEELHKNAAATCGREQGMFGCITGTKTFRNISDEVSGACEDTLISVDQVFNAFTLTDKDIKAVTKKIHKAKMQLES</sequence>
<evidence type="ECO:0000313" key="2">
    <source>
        <dbReference type="EMBL" id="OEU15905.1"/>
    </source>
</evidence>
<feature type="compositionally biased region" description="Polar residues" evidence="1">
    <location>
        <begin position="190"/>
        <end position="201"/>
    </location>
</feature>
<evidence type="ECO:0000256" key="1">
    <source>
        <dbReference type="SAM" id="MobiDB-lite"/>
    </source>
</evidence>
<feature type="compositionally biased region" description="Acidic residues" evidence="1">
    <location>
        <begin position="326"/>
        <end position="340"/>
    </location>
</feature>